<sequence length="98" mass="10256">MKLTVVLQKLDGTNTEIEVDSDVLAPHAIVTHGGAHFLYRGYIGGGYTSVAFCEVGPPFSLDPSDIPPVVMSTGSGKTLCPQIIGRGKRALPEGGDDD</sequence>
<reference evidence="1" key="1">
    <citation type="journal article" date="2024" name="J. Gen. Virol.">
        <title>Novel phages of Pseudomonas syringae unveil numerous potential auxiliary metabolic genes.</title>
        <authorList>
            <person name="Feltin C."/>
            <person name="Garneau J.R."/>
            <person name="Morris C.E."/>
            <person name="Berard A."/>
            <person name="Torres-Barcelo C."/>
        </authorList>
    </citation>
    <scope>NUCLEOTIDE SEQUENCE</scope>
</reference>
<proteinExistence type="predicted"/>
<accession>A0AAU6W156</accession>
<organism evidence="1">
    <name type="scientific">Pseudomonas phage Pavpe01</name>
    <dbReference type="NCBI Taxonomy" id="3138545"/>
    <lineage>
        <taxon>Viruses</taxon>
    </lineage>
</organism>
<protein>
    <submittedName>
        <fullName evidence="1">Uncharacterized protein</fullName>
    </submittedName>
</protein>
<name>A0AAU6W156_9VIRU</name>
<gene>
    <name evidence="1" type="ORF">Pavpe01_00007</name>
</gene>
<evidence type="ECO:0000313" key="1">
    <source>
        <dbReference type="EMBL" id="XAI69919.1"/>
    </source>
</evidence>
<dbReference type="EMBL" id="PP179316">
    <property type="protein sequence ID" value="XAI69919.1"/>
    <property type="molecule type" value="Genomic_DNA"/>
</dbReference>